<dbReference type="InterPro" id="IPR045851">
    <property type="entry name" value="AMP-bd_C_sf"/>
</dbReference>
<dbReference type="OrthoDB" id="5484550at2"/>
<keyword evidence="3" id="KW-0597">Phosphoprotein</keyword>
<evidence type="ECO:0000313" key="14">
    <source>
        <dbReference type="EMBL" id="TVM34215.1"/>
    </source>
</evidence>
<comment type="subunit">
    <text evidence="1">Monomer.</text>
</comment>
<comment type="function">
    <text evidence="11">Catalyzes the activation of phenylacetic acid (PA) to phenylacetyl-CoA (PA-CoA).</text>
</comment>
<comment type="pathway">
    <text evidence="6 11">Aromatic compound metabolism; phenylacetate degradation.</text>
</comment>
<dbReference type="InterPro" id="IPR000873">
    <property type="entry name" value="AMP-dep_synth/lig_dom"/>
</dbReference>
<evidence type="ECO:0000259" key="12">
    <source>
        <dbReference type="Pfam" id="PF00501"/>
    </source>
</evidence>
<keyword evidence="2" id="KW-0596">Phosphopantetheine</keyword>
<dbReference type="CDD" id="cd05913">
    <property type="entry name" value="PaaK"/>
    <property type="match status" value="1"/>
</dbReference>
<evidence type="ECO:0000256" key="3">
    <source>
        <dbReference type="ARBA" id="ARBA00022553"/>
    </source>
</evidence>
<evidence type="ECO:0000256" key="4">
    <source>
        <dbReference type="ARBA" id="ARBA00022598"/>
    </source>
</evidence>
<dbReference type="PANTHER" id="PTHR43439:SF2">
    <property type="entry name" value="ENZYME, PUTATIVE (JCVI)-RELATED"/>
    <property type="match status" value="1"/>
</dbReference>
<dbReference type="Proteomes" id="UP000434052">
    <property type="component" value="Unassembled WGS sequence"/>
</dbReference>
<dbReference type="GO" id="GO:0000166">
    <property type="term" value="F:nucleotide binding"/>
    <property type="evidence" value="ECO:0007669"/>
    <property type="project" value="UniProtKB-KW"/>
</dbReference>
<dbReference type="EMBL" id="QMIF01000005">
    <property type="protein sequence ID" value="TVM34215.1"/>
    <property type="molecule type" value="Genomic_DNA"/>
</dbReference>
<gene>
    <name evidence="14" type="ORF">DQK91_10020</name>
</gene>
<sequence>MEIFHPAEILSRDEIAAVQTRRLARVVKRAARSPFYKAKLDEMGVDPESITSLDDLTRLPLTTKDDLRASYPFGMLADEHRELVRLHASSGTTGAPTVVYHTKKDLRTWADLMARCMHMAGMRKEDVFQNIAGYGLFTGGLGIHYGAERLGCLTIPAGAGNTARQIKLLRDFNVSAVHIIPSYALYLAGVVAEQGLDPRDLPPRIALIGAEPHSEEARRRIEEMLGLKAYNSYGLSEMNGPGVAFECEHQNGMHLWEDSYIAEILDPLTQEPVAEGEVGELVMTTLTREAMPLLRYRTRDLTRFLPGECACGRVHRRIDRITGRADDMLIIKGVNIYPMQIEKILLAVPEVAQNYQIVLEREGYIDQIKVRVEIKEEFFIEDMRVLGGIQKRIAGLLRNELLVTPRVELVEAKSLPTSEGKASRVVDLRETKD</sequence>
<dbReference type="InterPro" id="IPR051414">
    <property type="entry name" value="Adenylate-forming_Reductase"/>
</dbReference>
<feature type="domain" description="AMP-dependent ligase C-terminal" evidence="13">
    <location>
        <begin position="333"/>
        <end position="429"/>
    </location>
</feature>
<comment type="similarity">
    <text evidence="7 11">Belongs to the phenylacetyl-CoA ligase family.</text>
</comment>
<dbReference type="InterPro" id="IPR011880">
    <property type="entry name" value="PA_CoA_ligase"/>
</dbReference>
<dbReference type="GO" id="GO:0047475">
    <property type="term" value="F:phenylacetate-CoA ligase activity"/>
    <property type="evidence" value="ECO:0007669"/>
    <property type="project" value="UniProtKB-EC"/>
</dbReference>
<dbReference type="SUPFAM" id="SSF56801">
    <property type="entry name" value="Acetyl-CoA synthetase-like"/>
    <property type="match status" value="1"/>
</dbReference>
<evidence type="ECO:0000256" key="1">
    <source>
        <dbReference type="ARBA" id="ARBA00011245"/>
    </source>
</evidence>
<keyword evidence="5 11" id="KW-0547">Nucleotide-binding</keyword>
<dbReference type="EC" id="6.2.1.30" evidence="8 11"/>
<comment type="caution">
    <text evidence="14">The sequence shown here is derived from an EMBL/GenBank/DDBJ whole genome shotgun (WGS) entry which is preliminary data.</text>
</comment>
<dbReference type="InterPro" id="IPR042099">
    <property type="entry name" value="ANL_N_sf"/>
</dbReference>
<dbReference type="RefSeq" id="WP_144305212.1">
    <property type="nucleotide sequence ID" value="NZ_QMIF01000005.1"/>
</dbReference>
<reference evidence="14 15" key="1">
    <citation type="submission" date="2018-06" db="EMBL/GenBank/DDBJ databases">
        <title>Complete genome of Desulfovibrio marinus P48SEP.</title>
        <authorList>
            <person name="Crispim J.S."/>
            <person name="Vidigal P.M.P."/>
            <person name="Silva L.C.F."/>
            <person name="Araujo L.C."/>
            <person name="Laguardia C.N."/>
            <person name="Dias R.S."/>
            <person name="Sousa M.P."/>
            <person name="Paula S.O."/>
            <person name="Silva C."/>
        </authorList>
    </citation>
    <scope>NUCLEOTIDE SEQUENCE [LARGE SCALE GENOMIC DNA]</scope>
    <source>
        <strain evidence="14 15">P48SEP</strain>
    </source>
</reference>
<name>A0A6P1ZGT0_9BACT</name>
<dbReference type="Gene3D" id="3.30.300.30">
    <property type="match status" value="1"/>
</dbReference>
<evidence type="ECO:0000256" key="7">
    <source>
        <dbReference type="ARBA" id="ARBA00061566"/>
    </source>
</evidence>
<dbReference type="UniPathway" id="UPA00930"/>
<dbReference type="AlphaFoldDB" id="A0A6P1ZGT0"/>
<evidence type="ECO:0000256" key="8">
    <source>
        <dbReference type="ARBA" id="ARBA00066629"/>
    </source>
</evidence>
<evidence type="ECO:0000313" key="15">
    <source>
        <dbReference type="Proteomes" id="UP000434052"/>
    </source>
</evidence>
<dbReference type="PIRSF" id="PIRSF006444">
    <property type="entry name" value="PaaK"/>
    <property type="match status" value="1"/>
</dbReference>
<evidence type="ECO:0000256" key="2">
    <source>
        <dbReference type="ARBA" id="ARBA00022450"/>
    </source>
</evidence>
<feature type="domain" description="AMP-dependent synthetase/ligase" evidence="12">
    <location>
        <begin position="83"/>
        <end position="283"/>
    </location>
</feature>
<evidence type="ECO:0000256" key="11">
    <source>
        <dbReference type="PIRNR" id="PIRNR006444"/>
    </source>
</evidence>
<comment type="catalytic activity">
    <reaction evidence="11">
        <text>2-phenylacetate + ATP + CoA = phenylacetyl-CoA + AMP + diphosphate</text>
        <dbReference type="Rhea" id="RHEA:20956"/>
        <dbReference type="ChEBI" id="CHEBI:18401"/>
        <dbReference type="ChEBI" id="CHEBI:30616"/>
        <dbReference type="ChEBI" id="CHEBI:33019"/>
        <dbReference type="ChEBI" id="CHEBI:57287"/>
        <dbReference type="ChEBI" id="CHEBI:57390"/>
        <dbReference type="ChEBI" id="CHEBI:456215"/>
        <dbReference type="EC" id="6.2.1.30"/>
    </reaction>
</comment>
<dbReference type="PANTHER" id="PTHR43439">
    <property type="entry name" value="PHENYLACETATE-COENZYME A LIGASE"/>
    <property type="match status" value="1"/>
</dbReference>
<organism evidence="14 15">
    <name type="scientific">Oceanidesulfovibrio marinus</name>
    <dbReference type="NCBI Taxonomy" id="370038"/>
    <lineage>
        <taxon>Bacteria</taxon>
        <taxon>Pseudomonadati</taxon>
        <taxon>Thermodesulfobacteriota</taxon>
        <taxon>Desulfovibrionia</taxon>
        <taxon>Desulfovibrionales</taxon>
        <taxon>Desulfovibrionaceae</taxon>
        <taxon>Oceanidesulfovibrio</taxon>
    </lineage>
</organism>
<evidence type="ECO:0000256" key="6">
    <source>
        <dbReference type="ARBA" id="ARBA00060591"/>
    </source>
</evidence>
<keyword evidence="4 11" id="KW-0436">Ligase</keyword>
<dbReference type="FunFam" id="3.40.50.12780:FF:000016">
    <property type="entry name" value="Phenylacetate-coenzyme A ligase"/>
    <property type="match status" value="1"/>
</dbReference>
<evidence type="ECO:0000256" key="9">
    <source>
        <dbReference type="ARBA" id="ARBA00068695"/>
    </source>
</evidence>
<evidence type="ECO:0000259" key="13">
    <source>
        <dbReference type="Pfam" id="PF14535"/>
    </source>
</evidence>
<accession>A0A6P1ZGT0</accession>
<evidence type="ECO:0000256" key="10">
    <source>
        <dbReference type="ARBA" id="ARBA00075111"/>
    </source>
</evidence>
<dbReference type="Gene3D" id="3.40.50.12780">
    <property type="entry name" value="N-terminal domain of ligase-like"/>
    <property type="match status" value="1"/>
</dbReference>
<dbReference type="GO" id="GO:0010124">
    <property type="term" value="P:phenylacetate catabolic process"/>
    <property type="evidence" value="ECO:0007669"/>
    <property type="project" value="UniProtKB-UniRule"/>
</dbReference>
<proteinExistence type="inferred from homology"/>
<dbReference type="Pfam" id="PF14535">
    <property type="entry name" value="AMP-binding_C_2"/>
    <property type="match status" value="1"/>
</dbReference>
<evidence type="ECO:0000256" key="5">
    <source>
        <dbReference type="ARBA" id="ARBA00022741"/>
    </source>
</evidence>
<dbReference type="Pfam" id="PF00501">
    <property type="entry name" value="AMP-binding"/>
    <property type="match status" value="1"/>
</dbReference>
<dbReference type="InterPro" id="IPR028154">
    <property type="entry name" value="AMP-dep_Lig_C"/>
</dbReference>
<protein>
    <recommendedName>
        <fullName evidence="9 11">Phenylacetate-coenzyme A ligase</fullName>
        <ecNumber evidence="8 11">6.2.1.30</ecNumber>
    </recommendedName>
    <alternativeName>
        <fullName evidence="10 11">Phenylacetyl-CoA ligase</fullName>
    </alternativeName>
</protein>